<dbReference type="EMBL" id="JH921432">
    <property type="protein sequence ID" value="EKD18627.1"/>
    <property type="molecule type" value="Genomic_DNA"/>
</dbReference>
<reference evidence="1 2" key="1">
    <citation type="journal article" date="2012" name="BMC Genomics">
        <title>Sequencing the genome of Marssonina brunnea reveals fungus-poplar co-evolution.</title>
        <authorList>
            <person name="Zhu S."/>
            <person name="Cao Y.-Z."/>
            <person name="Jiang C."/>
            <person name="Tan B.-Y."/>
            <person name="Wang Z."/>
            <person name="Feng S."/>
            <person name="Zhang L."/>
            <person name="Su X.-H."/>
            <person name="Brejova B."/>
            <person name="Vinar T."/>
            <person name="Xu M."/>
            <person name="Wang M.-X."/>
            <person name="Zhang S.-G."/>
            <person name="Huang M.-R."/>
            <person name="Wu R."/>
            <person name="Zhou Y."/>
        </authorList>
    </citation>
    <scope>NUCLEOTIDE SEQUENCE [LARGE SCALE GENOMIC DNA]</scope>
    <source>
        <strain evidence="1 2">MB_m1</strain>
    </source>
</reference>
<dbReference type="HOGENOM" id="CLU_1204996_0_0_1"/>
<protein>
    <submittedName>
        <fullName evidence="1">Uncharacterized protein</fullName>
    </submittedName>
</protein>
<evidence type="ECO:0000313" key="1">
    <source>
        <dbReference type="EMBL" id="EKD18627.1"/>
    </source>
</evidence>
<keyword evidence="2" id="KW-1185">Reference proteome</keyword>
<name>K1X0Y3_MARBU</name>
<dbReference type="AlphaFoldDB" id="K1X0Y3"/>
<accession>K1X0Y3</accession>
<dbReference type="InParanoid" id="K1X0Y3"/>
<sequence>MFNISNISHIPVSILYYGIPCPRSRSRFHYLPFNDSAQLVTRDTRLRYATPRRGPSKNSEALNIACVSWYTCAAAAAYMKSLSALRPTTSVWNVAILSGKSSRRNTDSVLGWISHAALSDLTALYFRNISRRVTAGYCIGDRVTPQICASHLFEKPWLWAVRLSCLLSHFSDSWLGDILKWRVCMLSMLPASHLIYHRCIYHMPRCVGRDRWPFLFSGTYAYPWLDDWQS</sequence>
<organism evidence="1 2">
    <name type="scientific">Marssonina brunnea f. sp. multigermtubi (strain MB_m1)</name>
    <name type="common">Marssonina leaf spot fungus</name>
    <dbReference type="NCBI Taxonomy" id="1072389"/>
    <lineage>
        <taxon>Eukaryota</taxon>
        <taxon>Fungi</taxon>
        <taxon>Dikarya</taxon>
        <taxon>Ascomycota</taxon>
        <taxon>Pezizomycotina</taxon>
        <taxon>Leotiomycetes</taxon>
        <taxon>Helotiales</taxon>
        <taxon>Drepanopezizaceae</taxon>
        <taxon>Drepanopeziza</taxon>
    </lineage>
</organism>
<evidence type="ECO:0000313" key="2">
    <source>
        <dbReference type="Proteomes" id="UP000006753"/>
    </source>
</evidence>
<dbReference type="KEGG" id="mbe:MBM_02869"/>
<proteinExistence type="predicted"/>
<dbReference type="Proteomes" id="UP000006753">
    <property type="component" value="Unassembled WGS sequence"/>
</dbReference>
<gene>
    <name evidence="1" type="ORF">MBM_02869</name>
</gene>